<dbReference type="SFLD" id="SFLDS00005">
    <property type="entry name" value="Isoprenoid_Synthase_Type_I"/>
    <property type="match status" value="1"/>
</dbReference>
<gene>
    <name evidence="2" type="ORF">SAMN05421841_3178</name>
</gene>
<dbReference type="STRING" id="356305.SAMN05421841_3178"/>
<keyword evidence="1" id="KW-0460">Magnesium</keyword>
<dbReference type="Proteomes" id="UP000199469">
    <property type="component" value="Unassembled WGS sequence"/>
</dbReference>
<comment type="cofactor">
    <cofactor evidence="1">
        <name>Mg(2+)</name>
        <dbReference type="ChEBI" id="CHEBI:18420"/>
    </cofactor>
</comment>
<dbReference type="EMBL" id="FOIU01000002">
    <property type="protein sequence ID" value="SEW44371.1"/>
    <property type="molecule type" value="Genomic_DNA"/>
</dbReference>
<dbReference type="PANTHER" id="PTHR35201:SF4">
    <property type="entry name" value="BETA-PINACENE SYNTHASE-RELATED"/>
    <property type="match status" value="1"/>
</dbReference>
<dbReference type="PANTHER" id="PTHR35201">
    <property type="entry name" value="TERPENE SYNTHASE"/>
    <property type="match status" value="1"/>
</dbReference>
<keyword evidence="3" id="KW-1185">Reference proteome</keyword>
<dbReference type="GO" id="GO:0010333">
    <property type="term" value="F:terpene synthase activity"/>
    <property type="evidence" value="ECO:0007669"/>
    <property type="project" value="InterPro"/>
</dbReference>
<dbReference type="AlphaFoldDB" id="A0A1I0RSM2"/>
<proteinExistence type="inferred from homology"/>
<organism evidence="2 3">
    <name type="scientific">Chryseobacterium wanjuense</name>
    <dbReference type="NCBI Taxonomy" id="356305"/>
    <lineage>
        <taxon>Bacteria</taxon>
        <taxon>Pseudomonadati</taxon>
        <taxon>Bacteroidota</taxon>
        <taxon>Flavobacteriia</taxon>
        <taxon>Flavobacteriales</taxon>
        <taxon>Weeksellaceae</taxon>
        <taxon>Chryseobacterium group</taxon>
        <taxon>Chryseobacterium</taxon>
    </lineage>
</organism>
<sequence>MKNLMIPRLYCPFDSEINPHVEALKKSSDQWVINFELFSKEGIVKYHSDNYSYFTARFYPRTDYHRLSVANDLITLLFMVDDLIDSPFIQSRLEKETALRKFIERFLVIIKQKEEPGFIDENPIFSALKDVWTRLTAIADAAWLASFVKEIERVFAAAVLEYQNSESKKLPTTETYLEKRRYMGAANITLSLIQPIEKVYLPDFVTLNDKVQELEKAACNAICISNDLFSLSKEQMLGDEHNLPSIIKNEKNITLEEAILLTAEIHDAEVKKFIALSDELPFFDEEINSKLKYYVNILELQMAGNFVWSEFETERYLFVYSDDYKRIKIEN</sequence>
<dbReference type="InterPro" id="IPR034686">
    <property type="entry name" value="Terpene_cyclase-like_2"/>
</dbReference>
<dbReference type="InterPro" id="IPR008949">
    <property type="entry name" value="Isoprenoid_synthase_dom_sf"/>
</dbReference>
<dbReference type="Gene3D" id="1.10.600.10">
    <property type="entry name" value="Farnesyl Diphosphate Synthase"/>
    <property type="match status" value="1"/>
</dbReference>
<dbReference type="Pfam" id="PF19086">
    <property type="entry name" value="Terpene_syn_C_2"/>
    <property type="match status" value="1"/>
</dbReference>
<evidence type="ECO:0000313" key="2">
    <source>
        <dbReference type="EMBL" id="SEW44371.1"/>
    </source>
</evidence>
<reference evidence="3" key="1">
    <citation type="submission" date="2016-10" db="EMBL/GenBank/DDBJ databases">
        <authorList>
            <person name="Varghese N."/>
            <person name="Submissions S."/>
        </authorList>
    </citation>
    <scope>NUCLEOTIDE SEQUENCE [LARGE SCALE GENOMIC DNA]</scope>
    <source>
        <strain evidence="3">DSM 17724</strain>
    </source>
</reference>
<dbReference type="SUPFAM" id="SSF48576">
    <property type="entry name" value="Terpenoid synthases"/>
    <property type="match status" value="1"/>
</dbReference>
<dbReference type="OrthoDB" id="2989600at2"/>
<dbReference type="SFLD" id="SFLDG01020">
    <property type="entry name" value="Terpene_Cyclase_Like_2"/>
    <property type="match status" value="1"/>
</dbReference>
<keyword evidence="1" id="KW-0479">Metal-binding</keyword>
<keyword evidence="1" id="KW-0456">Lyase</keyword>
<dbReference type="EC" id="4.2.3.-" evidence="1"/>
<name>A0A1I0RSM2_9FLAO</name>
<evidence type="ECO:0000313" key="3">
    <source>
        <dbReference type="Proteomes" id="UP000199469"/>
    </source>
</evidence>
<comment type="similarity">
    <text evidence="1">Belongs to the terpene synthase family.</text>
</comment>
<evidence type="ECO:0000256" key="1">
    <source>
        <dbReference type="RuleBase" id="RU366034"/>
    </source>
</evidence>
<accession>A0A1I0RSM2</accession>
<dbReference type="GO" id="GO:0046872">
    <property type="term" value="F:metal ion binding"/>
    <property type="evidence" value="ECO:0007669"/>
    <property type="project" value="UniProtKB-KW"/>
</dbReference>
<protein>
    <recommendedName>
        <fullName evidence="1">Terpene synthase</fullName>
        <ecNumber evidence="1">4.2.3.-</ecNumber>
    </recommendedName>
</protein>
<dbReference type="RefSeq" id="WP_089794244.1">
    <property type="nucleotide sequence ID" value="NZ_FOIU01000002.1"/>
</dbReference>